<dbReference type="SUPFAM" id="SSF48239">
    <property type="entry name" value="Terpenoid cyclases/Protein prenyltransferases"/>
    <property type="match status" value="1"/>
</dbReference>
<dbReference type="InterPro" id="IPR036965">
    <property type="entry name" value="Terpene_synth_N_sf"/>
</dbReference>
<dbReference type="PANTHER" id="PTHR31225">
    <property type="entry name" value="OS04G0344100 PROTEIN-RELATED"/>
    <property type="match status" value="1"/>
</dbReference>
<organism evidence="2 3">
    <name type="scientific">Capsicum annuum</name>
    <name type="common">Capsicum pepper</name>
    <dbReference type="NCBI Taxonomy" id="4072"/>
    <lineage>
        <taxon>Eukaryota</taxon>
        <taxon>Viridiplantae</taxon>
        <taxon>Streptophyta</taxon>
        <taxon>Embryophyta</taxon>
        <taxon>Tracheophyta</taxon>
        <taxon>Spermatophyta</taxon>
        <taxon>Magnoliopsida</taxon>
        <taxon>eudicotyledons</taxon>
        <taxon>Gunneridae</taxon>
        <taxon>Pentapetalae</taxon>
        <taxon>asterids</taxon>
        <taxon>lamiids</taxon>
        <taxon>Solanales</taxon>
        <taxon>Solanaceae</taxon>
        <taxon>Solanoideae</taxon>
        <taxon>Capsiceae</taxon>
        <taxon>Capsicum</taxon>
    </lineage>
</organism>
<dbReference type="GO" id="GO:0010333">
    <property type="term" value="F:terpene synthase activity"/>
    <property type="evidence" value="ECO:0007669"/>
    <property type="project" value="InterPro"/>
</dbReference>
<evidence type="ECO:0000259" key="1">
    <source>
        <dbReference type="Pfam" id="PF01397"/>
    </source>
</evidence>
<dbReference type="Proteomes" id="UP000222542">
    <property type="component" value="Unassembled WGS sequence"/>
</dbReference>
<dbReference type="Pfam" id="PF01397">
    <property type="entry name" value="Terpene_synth"/>
    <property type="match status" value="1"/>
</dbReference>
<gene>
    <name evidence="2" type="ORF">T459_05728</name>
</gene>
<reference evidence="2 3" key="2">
    <citation type="journal article" date="2017" name="Genome Biol.">
        <title>New reference genome sequences of hot pepper reveal the massive evolution of plant disease-resistance genes by retroduplication.</title>
        <authorList>
            <person name="Kim S."/>
            <person name="Park J."/>
            <person name="Yeom S.I."/>
            <person name="Kim Y.M."/>
            <person name="Seo E."/>
            <person name="Kim K.T."/>
            <person name="Kim M.S."/>
            <person name="Lee J.M."/>
            <person name="Cheong K."/>
            <person name="Shin H.S."/>
            <person name="Kim S.B."/>
            <person name="Han K."/>
            <person name="Lee J."/>
            <person name="Park M."/>
            <person name="Lee H.A."/>
            <person name="Lee H.Y."/>
            <person name="Lee Y."/>
            <person name="Oh S."/>
            <person name="Lee J.H."/>
            <person name="Choi E."/>
            <person name="Choi E."/>
            <person name="Lee S.E."/>
            <person name="Jeon J."/>
            <person name="Kim H."/>
            <person name="Choi G."/>
            <person name="Song H."/>
            <person name="Lee J."/>
            <person name="Lee S.C."/>
            <person name="Kwon J.K."/>
            <person name="Lee H.Y."/>
            <person name="Koo N."/>
            <person name="Hong Y."/>
            <person name="Kim R.W."/>
            <person name="Kang W.H."/>
            <person name="Huh J.H."/>
            <person name="Kang B.C."/>
            <person name="Yang T.J."/>
            <person name="Lee Y.H."/>
            <person name="Bennetzen J.L."/>
            <person name="Choi D."/>
        </authorList>
    </citation>
    <scope>NUCLEOTIDE SEQUENCE [LARGE SCALE GENOMIC DNA]</scope>
    <source>
        <strain evidence="3">cv. CM334</strain>
    </source>
</reference>
<dbReference type="AlphaFoldDB" id="A0A2G3A8N9"/>
<keyword evidence="3" id="KW-1185">Reference proteome</keyword>
<dbReference type="InterPro" id="IPR050148">
    <property type="entry name" value="Terpene_synthase-like"/>
</dbReference>
<evidence type="ECO:0000313" key="3">
    <source>
        <dbReference type="Proteomes" id="UP000222542"/>
    </source>
</evidence>
<dbReference type="InterPro" id="IPR001906">
    <property type="entry name" value="Terpene_synth_N"/>
</dbReference>
<sequence>MDYEPNSWKIFKKLHQKKVGRFVDTKSKSINGSTDNSSKDQELDINRKYFDIVGGAKKRVYGLGSEALTLHKDMTCNLPIASDHVAEKRIKIYRGATTSRARGGILIDLVMQEKKYKVEAVKLKEEVSCKFTESVSPVGQLELIDRIDKLGLSGSFEVETKEALENTILDSMKSNSSSKKEEDLYATALCFRLLREHGYHASQDMLKDFFDGKGKLPSDINTLVELLEGSHLSMDGENLLNDCPHHQILTD</sequence>
<dbReference type="Gramene" id="PHT90615">
    <property type="protein sequence ID" value="PHT90615"/>
    <property type="gene ID" value="T459_05728"/>
</dbReference>
<dbReference type="STRING" id="4072.A0A2G3A8N9"/>
<dbReference type="GO" id="GO:0016114">
    <property type="term" value="P:terpenoid biosynthetic process"/>
    <property type="evidence" value="ECO:0007669"/>
    <property type="project" value="InterPro"/>
</dbReference>
<accession>A0A2G3A8N9</accession>
<protein>
    <recommendedName>
        <fullName evidence="1">Terpene synthase N-terminal domain-containing protein</fullName>
    </recommendedName>
</protein>
<dbReference type="Gene3D" id="1.50.10.130">
    <property type="entry name" value="Terpene synthase, N-terminal domain"/>
    <property type="match status" value="1"/>
</dbReference>
<evidence type="ECO:0000313" key="2">
    <source>
        <dbReference type="EMBL" id="PHT90615.1"/>
    </source>
</evidence>
<name>A0A2G3A8N9_CAPAN</name>
<proteinExistence type="predicted"/>
<reference evidence="2 3" key="1">
    <citation type="journal article" date="2014" name="Nat. Genet.">
        <title>Genome sequence of the hot pepper provides insights into the evolution of pungency in Capsicum species.</title>
        <authorList>
            <person name="Kim S."/>
            <person name="Park M."/>
            <person name="Yeom S.I."/>
            <person name="Kim Y.M."/>
            <person name="Lee J.M."/>
            <person name="Lee H.A."/>
            <person name="Seo E."/>
            <person name="Choi J."/>
            <person name="Cheong K."/>
            <person name="Kim K.T."/>
            <person name="Jung K."/>
            <person name="Lee G.W."/>
            <person name="Oh S.K."/>
            <person name="Bae C."/>
            <person name="Kim S.B."/>
            <person name="Lee H.Y."/>
            <person name="Kim S.Y."/>
            <person name="Kim M.S."/>
            <person name="Kang B.C."/>
            <person name="Jo Y.D."/>
            <person name="Yang H.B."/>
            <person name="Jeong H.J."/>
            <person name="Kang W.H."/>
            <person name="Kwon J.K."/>
            <person name="Shin C."/>
            <person name="Lim J.Y."/>
            <person name="Park J.H."/>
            <person name="Huh J.H."/>
            <person name="Kim J.S."/>
            <person name="Kim B.D."/>
            <person name="Cohen O."/>
            <person name="Paran I."/>
            <person name="Suh M.C."/>
            <person name="Lee S.B."/>
            <person name="Kim Y.K."/>
            <person name="Shin Y."/>
            <person name="Noh S.J."/>
            <person name="Park J."/>
            <person name="Seo Y.S."/>
            <person name="Kwon S.Y."/>
            <person name="Kim H.A."/>
            <person name="Park J.M."/>
            <person name="Kim H.J."/>
            <person name="Choi S.B."/>
            <person name="Bosland P.W."/>
            <person name="Reeves G."/>
            <person name="Jo S.H."/>
            <person name="Lee B.W."/>
            <person name="Cho H.T."/>
            <person name="Choi H.S."/>
            <person name="Lee M.S."/>
            <person name="Yu Y."/>
            <person name="Do Choi Y."/>
            <person name="Park B.S."/>
            <person name="van Deynze A."/>
            <person name="Ashrafi H."/>
            <person name="Hill T."/>
            <person name="Kim W.T."/>
            <person name="Pai H.S."/>
            <person name="Ahn H.K."/>
            <person name="Yeam I."/>
            <person name="Giovannoni J.J."/>
            <person name="Rose J.K."/>
            <person name="Sorensen I."/>
            <person name="Lee S.J."/>
            <person name="Kim R.W."/>
            <person name="Choi I.Y."/>
            <person name="Choi B.S."/>
            <person name="Lim J.S."/>
            <person name="Lee Y.H."/>
            <person name="Choi D."/>
        </authorList>
    </citation>
    <scope>NUCLEOTIDE SEQUENCE [LARGE SCALE GENOMIC DNA]</scope>
    <source>
        <strain evidence="3">cv. CM334</strain>
    </source>
</reference>
<dbReference type="EMBL" id="AYRZ02000002">
    <property type="protein sequence ID" value="PHT90615.1"/>
    <property type="molecule type" value="Genomic_DNA"/>
</dbReference>
<comment type="caution">
    <text evidence="2">The sequence shown here is derived from an EMBL/GenBank/DDBJ whole genome shotgun (WGS) entry which is preliminary data.</text>
</comment>
<dbReference type="InterPro" id="IPR008930">
    <property type="entry name" value="Terpenoid_cyclase/PrenylTrfase"/>
</dbReference>
<feature type="domain" description="Terpene synthase N-terminal" evidence="1">
    <location>
        <begin position="112"/>
        <end position="242"/>
    </location>
</feature>
<dbReference type="PANTHER" id="PTHR31225:SF94">
    <property type="entry name" value="ALPHA-FARNESENE SYNTHASE"/>
    <property type="match status" value="1"/>
</dbReference>